<dbReference type="Proteomes" id="UP000443423">
    <property type="component" value="Unassembled WGS sequence"/>
</dbReference>
<keyword evidence="3" id="KW-1185">Reference proteome</keyword>
<proteinExistence type="predicted"/>
<feature type="transmembrane region" description="Helical" evidence="1">
    <location>
        <begin position="147"/>
        <end position="170"/>
    </location>
</feature>
<comment type="caution">
    <text evidence="2">The sequence shown here is derived from an EMBL/GenBank/DDBJ whole genome shotgun (WGS) entry which is preliminary data.</text>
</comment>
<keyword evidence="1" id="KW-0472">Membrane</keyword>
<dbReference type="AlphaFoldDB" id="A0A6A8G5U2"/>
<keyword evidence="1" id="KW-1133">Transmembrane helix</keyword>
<evidence type="ECO:0000256" key="1">
    <source>
        <dbReference type="SAM" id="Phobius"/>
    </source>
</evidence>
<dbReference type="OrthoDB" id="384512at2157"/>
<evidence type="ECO:0000313" key="3">
    <source>
        <dbReference type="Proteomes" id="UP000443423"/>
    </source>
</evidence>
<evidence type="ECO:0000313" key="2">
    <source>
        <dbReference type="EMBL" id="MRW95496.1"/>
    </source>
</evidence>
<feature type="transmembrane region" description="Helical" evidence="1">
    <location>
        <begin position="31"/>
        <end position="53"/>
    </location>
</feature>
<protein>
    <submittedName>
        <fullName evidence="2">Uncharacterized protein</fullName>
    </submittedName>
</protein>
<sequence>MSEKMDEPADDGNPRARTILIPFRRPLWQNLLVPVCGLSIWVGAYALTFVLLGNVDIAAGTANEAIAARRHARIAATFVMCVYFAVATGFGFGWPMLNFVFPLFLPALLPNSAYVLFSGPVPEDIFTTGEYSHLKVGTAHAQWFADFVWVGVAAAVGLIGTLVIFERVYLTTYERKKAFLDRLPKF</sequence>
<dbReference type="EMBL" id="WKJQ01000001">
    <property type="protein sequence ID" value="MRW95496.1"/>
    <property type="molecule type" value="Genomic_DNA"/>
</dbReference>
<gene>
    <name evidence="2" type="ORF">GJR99_02765</name>
</gene>
<keyword evidence="1" id="KW-0812">Transmembrane</keyword>
<feature type="transmembrane region" description="Helical" evidence="1">
    <location>
        <begin position="74"/>
        <end position="97"/>
    </location>
</feature>
<reference evidence="2 3" key="1">
    <citation type="submission" date="2019-11" db="EMBL/GenBank/DDBJ databases">
        <title>Whole genome sequence of Haloferax sp. MBLA0078.</title>
        <authorList>
            <person name="Seo M.-J."/>
            <person name="Cho E.-S."/>
        </authorList>
    </citation>
    <scope>NUCLEOTIDE SEQUENCE [LARGE SCALE GENOMIC DNA]</scope>
    <source>
        <strain evidence="2 3">MBLA0078</strain>
    </source>
</reference>
<dbReference type="RefSeq" id="WP_151109150.1">
    <property type="nucleotide sequence ID" value="NZ_WKJQ01000001.1"/>
</dbReference>
<accession>A0A6A8G5U2</accession>
<organism evidence="2 3">
    <name type="scientific">Haloferax marinum</name>
    <dbReference type="NCBI Taxonomy" id="2666143"/>
    <lineage>
        <taxon>Archaea</taxon>
        <taxon>Methanobacteriati</taxon>
        <taxon>Methanobacteriota</taxon>
        <taxon>Stenosarchaea group</taxon>
        <taxon>Halobacteria</taxon>
        <taxon>Halobacteriales</taxon>
        <taxon>Haloferacaceae</taxon>
        <taxon>Haloferax</taxon>
    </lineage>
</organism>
<name>A0A6A8G5U2_9EURY</name>